<dbReference type="RefSeq" id="WP_190966116.1">
    <property type="nucleotide sequence ID" value="NZ_JACJTB010000002.1"/>
</dbReference>
<dbReference type="Proteomes" id="UP000603457">
    <property type="component" value="Unassembled WGS sequence"/>
</dbReference>
<organism evidence="1 2">
    <name type="scientific">Nostoc spongiaeforme FACHB-130</name>
    <dbReference type="NCBI Taxonomy" id="1357510"/>
    <lineage>
        <taxon>Bacteria</taxon>
        <taxon>Bacillati</taxon>
        <taxon>Cyanobacteriota</taxon>
        <taxon>Cyanophyceae</taxon>
        <taxon>Nostocales</taxon>
        <taxon>Nostocaceae</taxon>
        <taxon>Nostoc</taxon>
    </lineage>
</organism>
<name>A0ABR8FQ14_9NOSO</name>
<sequence length="52" mass="6029">MHQINVFFAEMVLGGAIAHLFEATSKEHSVNNFQEFFDFFTSSDKFIANCFY</sequence>
<evidence type="ECO:0000313" key="1">
    <source>
        <dbReference type="EMBL" id="MBD2593148.1"/>
    </source>
</evidence>
<protein>
    <submittedName>
        <fullName evidence="1">Uncharacterized protein</fullName>
    </submittedName>
</protein>
<reference evidence="1 2" key="1">
    <citation type="journal article" date="2020" name="ISME J.">
        <title>Comparative genomics reveals insights into cyanobacterial evolution and habitat adaptation.</title>
        <authorList>
            <person name="Chen M.Y."/>
            <person name="Teng W.K."/>
            <person name="Zhao L."/>
            <person name="Hu C.X."/>
            <person name="Zhou Y.K."/>
            <person name="Han B.P."/>
            <person name="Song L.R."/>
            <person name="Shu W.S."/>
        </authorList>
    </citation>
    <scope>NUCLEOTIDE SEQUENCE [LARGE SCALE GENOMIC DNA]</scope>
    <source>
        <strain evidence="1 2">FACHB-130</strain>
    </source>
</reference>
<dbReference type="EMBL" id="JACJTB010000002">
    <property type="protein sequence ID" value="MBD2593148.1"/>
    <property type="molecule type" value="Genomic_DNA"/>
</dbReference>
<keyword evidence="2" id="KW-1185">Reference proteome</keyword>
<comment type="caution">
    <text evidence="1">The sequence shown here is derived from an EMBL/GenBank/DDBJ whole genome shotgun (WGS) entry which is preliminary data.</text>
</comment>
<proteinExistence type="predicted"/>
<accession>A0ABR8FQ14</accession>
<gene>
    <name evidence="1" type="ORF">H6G74_02240</name>
</gene>
<evidence type="ECO:0000313" key="2">
    <source>
        <dbReference type="Proteomes" id="UP000603457"/>
    </source>
</evidence>